<dbReference type="InterPro" id="IPR001789">
    <property type="entry name" value="Sig_transdc_resp-reg_receiver"/>
</dbReference>
<evidence type="ECO:0000256" key="1">
    <source>
        <dbReference type="ARBA" id="ARBA00022553"/>
    </source>
</evidence>
<dbReference type="AlphaFoldDB" id="A0A917MHA5"/>
<dbReference type="InterPro" id="IPR016032">
    <property type="entry name" value="Sig_transdc_resp-reg_C-effctor"/>
</dbReference>
<dbReference type="SUPFAM" id="SSF52172">
    <property type="entry name" value="CheY-like"/>
    <property type="match status" value="1"/>
</dbReference>
<dbReference type="Proteomes" id="UP000603912">
    <property type="component" value="Unassembled WGS sequence"/>
</dbReference>
<evidence type="ECO:0000313" key="6">
    <source>
        <dbReference type="EMBL" id="GGH19462.1"/>
    </source>
</evidence>
<dbReference type="CDD" id="cd17535">
    <property type="entry name" value="REC_NarL-like"/>
    <property type="match status" value="1"/>
</dbReference>
<evidence type="ECO:0000256" key="3">
    <source>
        <dbReference type="PROSITE-ProRule" id="PRU00169"/>
    </source>
</evidence>
<name>A0A917MHA5_9HYPH</name>
<protein>
    <submittedName>
        <fullName evidence="6">DNA-binding response regulator</fullName>
    </submittedName>
</protein>
<dbReference type="PANTHER" id="PTHR43214">
    <property type="entry name" value="TWO-COMPONENT RESPONSE REGULATOR"/>
    <property type="match status" value="1"/>
</dbReference>
<evidence type="ECO:0000256" key="2">
    <source>
        <dbReference type="ARBA" id="ARBA00023125"/>
    </source>
</evidence>
<reference evidence="6" key="2">
    <citation type="submission" date="2020-09" db="EMBL/GenBank/DDBJ databases">
        <authorList>
            <person name="Sun Q."/>
            <person name="Zhou Y."/>
        </authorList>
    </citation>
    <scope>NUCLEOTIDE SEQUENCE</scope>
    <source>
        <strain evidence="6">CGMCC 1.12214</strain>
    </source>
</reference>
<evidence type="ECO:0000259" key="5">
    <source>
        <dbReference type="PROSITE" id="PS50110"/>
    </source>
</evidence>
<dbReference type="InterPro" id="IPR058245">
    <property type="entry name" value="NreC/VraR/RcsB-like_REC"/>
</dbReference>
<dbReference type="SMART" id="SM00421">
    <property type="entry name" value="HTH_LUXR"/>
    <property type="match status" value="1"/>
</dbReference>
<dbReference type="RefSeq" id="WP_244643811.1">
    <property type="nucleotide sequence ID" value="NZ_BMES01000002.1"/>
</dbReference>
<dbReference type="InterPro" id="IPR039420">
    <property type="entry name" value="WalR-like"/>
</dbReference>
<keyword evidence="2 6" id="KW-0238">DNA-binding</keyword>
<comment type="caution">
    <text evidence="6">The sequence shown here is derived from an EMBL/GenBank/DDBJ whole genome shotgun (WGS) entry which is preliminary data.</text>
</comment>
<dbReference type="PROSITE" id="PS50110">
    <property type="entry name" value="RESPONSE_REGULATORY"/>
    <property type="match status" value="1"/>
</dbReference>
<keyword evidence="7" id="KW-1185">Reference proteome</keyword>
<dbReference type="GO" id="GO:0006355">
    <property type="term" value="P:regulation of DNA-templated transcription"/>
    <property type="evidence" value="ECO:0007669"/>
    <property type="project" value="InterPro"/>
</dbReference>
<dbReference type="InterPro" id="IPR011006">
    <property type="entry name" value="CheY-like_superfamily"/>
</dbReference>
<feature type="domain" description="HTH luxR-type" evidence="4">
    <location>
        <begin position="143"/>
        <end position="208"/>
    </location>
</feature>
<dbReference type="PROSITE" id="PS50043">
    <property type="entry name" value="HTH_LUXR_2"/>
    <property type="match status" value="1"/>
</dbReference>
<feature type="domain" description="Response regulatory" evidence="5">
    <location>
        <begin position="3"/>
        <end position="118"/>
    </location>
</feature>
<reference evidence="6" key="1">
    <citation type="journal article" date="2014" name="Int. J. Syst. Evol. Microbiol.">
        <title>Complete genome sequence of Corynebacterium casei LMG S-19264T (=DSM 44701T), isolated from a smear-ripened cheese.</title>
        <authorList>
            <consortium name="US DOE Joint Genome Institute (JGI-PGF)"/>
            <person name="Walter F."/>
            <person name="Albersmeier A."/>
            <person name="Kalinowski J."/>
            <person name="Ruckert C."/>
        </authorList>
    </citation>
    <scope>NUCLEOTIDE SEQUENCE</scope>
    <source>
        <strain evidence="6">CGMCC 1.12214</strain>
    </source>
</reference>
<dbReference type="PROSITE" id="PS00622">
    <property type="entry name" value="HTH_LUXR_1"/>
    <property type="match status" value="1"/>
</dbReference>
<evidence type="ECO:0000259" key="4">
    <source>
        <dbReference type="PROSITE" id="PS50043"/>
    </source>
</evidence>
<dbReference type="CDD" id="cd06170">
    <property type="entry name" value="LuxR_C_like"/>
    <property type="match status" value="1"/>
</dbReference>
<accession>A0A917MHA5</accession>
<dbReference type="SMART" id="SM00448">
    <property type="entry name" value="REC"/>
    <property type="match status" value="1"/>
</dbReference>
<sequence length="229" mass="24422">MFSIAVVDDHPLLVEGIAALMVRKGGFSIAETGSCAADIEAIALRLQPDAMIVDLNMPGEVFGAIKRVVDAAPGVKIIVFTASTSADDAVRALDSGASAYVLKGSPAQEVIEAIASATRGEIYITPSFSTRVIGALQNRTRERREESARLTVREDQIVRLLLCGKQNREIAIALSLSEKTVKGYMSNLMQKLNARNRLEVVIAAQRLSLAPGTQTPAPQPAPVRDLVAS</sequence>
<dbReference type="Pfam" id="PF00196">
    <property type="entry name" value="GerE"/>
    <property type="match status" value="1"/>
</dbReference>
<dbReference type="GO" id="GO:0000160">
    <property type="term" value="P:phosphorelay signal transduction system"/>
    <property type="evidence" value="ECO:0007669"/>
    <property type="project" value="InterPro"/>
</dbReference>
<dbReference type="InterPro" id="IPR000792">
    <property type="entry name" value="Tscrpt_reg_LuxR_C"/>
</dbReference>
<dbReference type="SUPFAM" id="SSF46894">
    <property type="entry name" value="C-terminal effector domain of the bipartite response regulators"/>
    <property type="match status" value="1"/>
</dbReference>
<gene>
    <name evidence="6" type="ORF">GCM10007036_22380</name>
</gene>
<organism evidence="6 7">
    <name type="scientific">Alsobacter metallidurans</name>
    <dbReference type="NCBI Taxonomy" id="340221"/>
    <lineage>
        <taxon>Bacteria</taxon>
        <taxon>Pseudomonadati</taxon>
        <taxon>Pseudomonadota</taxon>
        <taxon>Alphaproteobacteria</taxon>
        <taxon>Hyphomicrobiales</taxon>
        <taxon>Alsobacteraceae</taxon>
        <taxon>Alsobacter</taxon>
    </lineage>
</organism>
<dbReference type="PRINTS" id="PR00038">
    <property type="entry name" value="HTHLUXR"/>
</dbReference>
<dbReference type="GO" id="GO:0003677">
    <property type="term" value="F:DNA binding"/>
    <property type="evidence" value="ECO:0007669"/>
    <property type="project" value="UniProtKB-KW"/>
</dbReference>
<dbReference type="EMBL" id="BMES01000002">
    <property type="protein sequence ID" value="GGH19462.1"/>
    <property type="molecule type" value="Genomic_DNA"/>
</dbReference>
<feature type="modified residue" description="4-aspartylphosphate" evidence="3">
    <location>
        <position position="54"/>
    </location>
</feature>
<dbReference type="Pfam" id="PF00072">
    <property type="entry name" value="Response_reg"/>
    <property type="match status" value="1"/>
</dbReference>
<keyword evidence="1 3" id="KW-0597">Phosphoprotein</keyword>
<proteinExistence type="predicted"/>
<evidence type="ECO:0000313" key="7">
    <source>
        <dbReference type="Proteomes" id="UP000603912"/>
    </source>
</evidence>
<dbReference type="Gene3D" id="3.40.50.2300">
    <property type="match status" value="1"/>
</dbReference>